<feature type="domain" description="MIR" evidence="16">
    <location>
        <begin position="334"/>
        <end position="399"/>
    </location>
</feature>
<dbReference type="GO" id="GO:0004169">
    <property type="term" value="F:dolichyl-phosphate-mannose-protein mannosyltransferase activity"/>
    <property type="evidence" value="ECO:0007669"/>
    <property type="project" value="UniProtKB-EC"/>
</dbReference>
<dbReference type="CDD" id="cd23281">
    <property type="entry name" value="beta-trefoil_MIR_POMT1"/>
    <property type="match status" value="1"/>
</dbReference>
<feature type="domain" description="MIR" evidence="16">
    <location>
        <begin position="471"/>
        <end position="529"/>
    </location>
</feature>
<keyword evidence="11 15" id="KW-0472">Membrane</keyword>
<dbReference type="InterPro" id="IPR036300">
    <property type="entry name" value="MIR_dom_sf"/>
</dbReference>
<keyword evidence="6" id="KW-0808">Transferase</keyword>
<organism evidence="17 18">
    <name type="scientific">Sinanodonta woodiana</name>
    <name type="common">Chinese pond mussel</name>
    <name type="synonym">Anodonta woodiana</name>
    <dbReference type="NCBI Taxonomy" id="1069815"/>
    <lineage>
        <taxon>Eukaryota</taxon>
        <taxon>Metazoa</taxon>
        <taxon>Spiralia</taxon>
        <taxon>Lophotrochozoa</taxon>
        <taxon>Mollusca</taxon>
        <taxon>Bivalvia</taxon>
        <taxon>Autobranchia</taxon>
        <taxon>Heteroconchia</taxon>
        <taxon>Palaeoheterodonta</taxon>
        <taxon>Unionida</taxon>
        <taxon>Unionoidea</taxon>
        <taxon>Unionidae</taxon>
        <taxon>Unioninae</taxon>
        <taxon>Sinanodonta</taxon>
    </lineage>
</organism>
<dbReference type="SMART" id="SM00472">
    <property type="entry name" value="MIR"/>
    <property type="match status" value="3"/>
</dbReference>
<dbReference type="Pfam" id="PF02815">
    <property type="entry name" value="MIR"/>
    <property type="match status" value="1"/>
</dbReference>
<keyword evidence="9" id="KW-0256">Endoplasmic reticulum</keyword>
<evidence type="ECO:0000313" key="17">
    <source>
        <dbReference type="EMBL" id="KAL3870500.1"/>
    </source>
</evidence>
<evidence type="ECO:0000256" key="5">
    <source>
        <dbReference type="ARBA" id="ARBA00022676"/>
    </source>
</evidence>
<proteinExistence type="inferred from homology"/>
<evidence type="ECO:0000256" key="14">
    <source>
        <dbReference type="SAM" id="MobiDB-lite"/>
    </source>
</evidence>
<keyword evidence="5" id="KW-0328">Glycosyltransferase</keyword>
<feature type="compositionally biased region" description="Basic and acidic residues" evidence="14">
    <location>
        <begin position="15"/>
        <end position="29"/>
    </location>
</feature>
<evidence type="ECO:0000256" key="11">
    <source>
        <dbReference type="ARBA" id="ARBA00023136"/>
    </source>
</evidence>
<name>A0ABD3W9D0_SINWO</name>
<evidence type="ECO:0000256" key="2">
    <source>
        <dbReference type="ARBA" id="ARBA00004922"/>
    </source>
</evidence>
<evidence type="ECO:0000256" key="8">
    <source>
        <dbReference type="ARBA" id="ARBA00022737"/>
    </source>
</evidence>
<dbReference type="InterPro" id="IPR027005">
    <property type="entry name" value="PMT-like"/>
</dbReference>
<feature type="transmembrane region" description="Helical" evidence="15">
    <location>
        <begin position="168"/>
        <end position="186"/>
    </location>
</feature>
<evidence type="ECO:0000256" key="15">
    <source>
        <dbReference type="SAM" id="Phobius"/>
    </source>
</evidence>
<evidence type="ECO:0000256" key="10">
    <source>
        <dbReference type="ARBA" id="ARBA00022989"/>
    </source>
</evidence>
<evidence type="ECO:0000256" key="12">
    <source>
        <dbReference type="ARBA" id="ARBA00045085"/>
    </source>
</evidence>
<dbReference type="Gene3D" id="2.80.10.50">
    <property type="match status" value="1"/>
</dbReference>
<comment type="pathway">
    <text evidence="2">Protein modification; protein glycosylation.</text>
</comment>
<evidence type="ECO:0000313" key="18">
    <source>
        <dbReference type="Proteomes" id="UP001634394"/>
    </source>
</evidence>
<sequence length="768" mass="87897">MERHKDLSGQDGGAEAEKNKEKEEKEMDGRFLPSITTGRQKSKPFSVQLELDFMQCALFLGSLFSRTWQLGLPRAVVFDELHFAKFVTLYLKGIFFFDVHPPLGKLLLAMAGDYTGFDPRLETDINFDRIGAGYSPDFPVYQLRLVPAVLGSAVVPLVYQIAAELGLSRWAALVAGAFILLDNALLVQSRFMLMEGMLLFFLCLSILSLLKFRNLGHREFSLQWWLWLAMTGFSFTCTLSIKHVGFFTAILVLYILTKDYWTMLADVSRSDLCLWKHFAARACLLITVPVAMYIYIYYIHLSLLTKAGPHDSIMTSAFQASLEGGLASLTRGQPLYVAFGSQITLRHTFDPVPGKPCWLHSHAHVYPIRYQDGRGSSHQQQVTCYVFKDINNWWIIKHPERDSMVADDPPVAVKHGDIVQLVHGITSRALNSHDVAAPLTPQNQEVTCYIDYNVSMPAQNLWRVEIVNRDGGDDKWQTIKSHVRLVHVNTSQALKMTGKQLPEWGFHQLEVATDRLVNQDSTIWNVEEHRYTRTPGKEGQIHDLNQAELIPLEPTHLSFWDKFLELQYRILFIQGDTEMEHKYSSTPLDWPLSSKNLAYWMHPVTNAQIHLLGNPVVWIAGTLSVIIYAGLFFFYLMRQRRGFQDLPTSEWHRFVFIGDLLVIGYLLHYLPFFLTDSTLFLHNYLPCVIFKVLALAAVIDHLDVILYRIPHGSVIVRYIILALLVAASWTFYKLSVFTYGNVDLTAEQITSLAWRESWDFLVHLRHGF</sequence>
<comment type="catalytic activity">
    <reaction evidence="12">
        <text>a di-trans,poly-cis-dolichyl beta-D-mannosyl phosphate + L-threonyl-[protein] = 3-O-(alpha-D-mannosyl)-L-threonyl-[protein] + a di-trans,poly-cis-dolichyl phosphate + H(+)</text>
        <dbReference type="Rhea" id="RHEA:53396"/>
        <dbReference type="Rhea" id="RHEA-COMP:11060"/>
        <dbReference type="Rhea" id="RHEA-COMP:13547"/>
        <dbReference type="Rhea" id="RHEA-COMP:19498"/>
        <dbReference type="Rhea" id="RHEA-COMP:19501"/>
        <dbReference type="ChEBI" id="CHEBI:15378"/>
        <dbReference type="ChEBI" id="CHEBI:30013"/>
        <dbReference type="ChEBI" id="CHEBI:57683"/>
        <dbReference type="ChEBI" id="CHEBI:58211"/>
        <dbReference type="ChEBI" id="CHEBI:137323"/>
        <dbReference type="EC" id="2.4.1.109"/>
    </reaction>
</comment>
<evidence type="ECO:0000259" key="16">
    <source>
        <dbReference type="PROSITE" id="PS50919"/>
    </source>
</evidence>
<dbReference type="SUPFAM" id="SSF82109">
    <property type="entry name" value="MIR domain"/>
    <property type="match status" value="1"/>
</dbReference>
<dbReference type="Pfam" id="PF02366">
    <property type="entry name" value="PMT"/>
    <property type="match status" value="1"/>
</dbReference>
<dbReference type="PANTHER" id="PTHR10050:SF51">
    <property type="entry name" value="PROTEIN O-MANNOSYL-TRANSFERASE 1"/>
    <property type="match status" value="1"/>
</dbReference>
<evidence type="ECO:0000256" key="13">
    <source>
        <dbReference type="ARBA" id="ARBA00045102"/>
    </source>
</evidence>
<feature type="transmembrane region" description="Helical" evidence="15">
    <location>
        <begin position="616"/>
        <end position="636"/>
    </location>
</feature>
<dbReference type="Proteomes" id="UP001634394">
    <property type="component" value="Unassembled WGS sequence"/>
</dbReference>
<evidence type="ECO:0000256" key="4">
    <source>
        <dbReference type="ARBA" id="ARBA00012839"/>
    </source>
</evidence>
<dbReference type="GO" id="GO:0005789">
    <property type="term" value="C:endoplasmic reticulum membrane"/>
    <property type="evidence" value="ECO:0007669"/>
    <property type="project" value="UniProtKB-SubCell"/>
</dbReference>
<evidence type="ECO:0000256" key="7">
    <source>
        <dbReference type="ARBA" id="ARBA00022692"/>
    </source>
</evidence>
<feature type="transmembrane region" description="Helical" evidence="15">
    <location>
        <begin position="193"/>
        <end position="212"/>
    </location>
</feature>
<keyword evidence="8" id="KW-0677">Repeat</keyword>
<evidence type="ECO:0000256" key="9">
    <source>
        <dbReference type="ARBA" id="ARBA00022824"/>
    </source>
</evidence>
<keyword evidence="10 15" id="KW-1133">Transmembrane helix</keyword>
<feature type="transmembrane region" description="Helical" evidence="15">
    <location>
        <begin position="278"/>
        <end position="298"/>
    </location>
</feature>
<keyword evidence="18" id="KW-1185">Reference proteome</keyword>
<evidence type="ECO:0000256" key="1">
    <source>
        <dbReference type="ARBA" id="ARBA00004477"/>
    </source>
</evidence>
<comment type="subcellular location">
    <subcellularLocation>
        <location evidence="1">Endoplasmic reticulum membrane</location>
        <topology evidence="1">Multi-pass membrane protein</topology>
    </subcellularLocation>
</comment>
<dbReference type="EC" id="2.4.1.109" evidence="4"/>
<dbReference type="Pfam" id="PF16192">
    <property type="entry name" value="PMT_4TMC"/>
    <property type="match status" value="1"/>
</dbReference>
<dbReference type="InterPro" id="IPR016093">
    <property type="entry name" value="MIR_motif"/>
</dbReference>
<comment type="catalytic activity">
    <reaction evidence="13">
        <text>a di-trans,poly-cis-dolichyl beta-D-mannosyl phosphate + L-seryl-[protein] = 3-O-(alpha-D-mannosyl)-L-seryl-[protein] + a di-trans,poly-cis-dolichyl phosphate + H(+)</text>
        <dbReference type="Rhea" id="RHEA:17377"/>
        <dbReference type="Rhea" id="RHEA-COMP:9863"/>
        <dbReference type="Rhea" id="RHEA-COMP:13546"/>
        <dbReference type="Rhea" id="RHEA-COMP:19498"/>
        <dbReference type="Rhea" id="RHEA-COMP:19501"/>
        <dbReference type="ChEBI" id="CHEBI:15378"/>
        <dbReference type="ChEBI" id="CHEBI:29999"/>
        <dbReference type="ChEBI" id="CHEBI:57683"/>
        <dbReference type="ChEBI" id="CHEBI:58211"/>
        <dbReference type="ChEBI" id="CHEBI:137321"/>
        <dbReference type="EC" id="2.4.1.109"/>
    </reaction>
</comment>
<reference evidence="17 18" key="1">
    <citation type="submission" date="2024-11" db="EMBL/GenBank/DDBJ databases">
        <title>Chromosome-level genome assembly of the freshwater bivalve Anodonta woodiana.</title>
        <authorList>
            <person name="Chen X."/>
        </authorList>
    </citation>
    <scope>NUCLEOTIDE SEQUENCE [LARGE SCALE GENOMIC DNA]</scope>
    <source>
        <strain evidence="17">MN2024</strain>
        <tissue evidence="17">Gills</tissue>
    </source>
</reference>
<dbReference type="EMBL" id="JBJQND010000007">
    <property type="protein sequence ID" value="KAL3870500.1"/>
    <property type="molecule type" value="Genomic_DNA"/>
</dbReference>
<feature type="transmembrane region" description="Helical" evidence="15">
    <location>
        <begin position="680"/>
        <end position="702"/>
    </location>
</feature>
<gene>
    <name evidence="17" type="ORF">ACJMK2_038555</name>
</gene>
<comment type="caution">
    <text evidence="17">The sequence shown here is derived from an EMBL/GenBank/DDBJ whole genome shotgun (WGS) entry which is preliminary data.</text>
</comment>
<protein>
    <recommendedName>
        <fullName evidence="4">dolichyl-phosphate-mannose--protein mannosyltransferase</fullName>
        <ecNumber evidence="4">2.4.1.109</ecNumber>
    </recommendedName>
</protein>
<feature type="region of interest" description="Disordered" evidence="14">
    <location>
        <begin position="1"/>
        <end position="37"/>
    </location>
</feature>
<dbReference type="PANTHER" id="PTHR10050">
    <property type="entry name" value="DOLICHYL-PHOSPHATE-MANNOSE--PROTEIN MANNOSYLTRANSFERASE"/>
    <property type="match status" value="1"/>
</dbReference>
<dbReference type="FunFam" id="2.80.10.50:FF:000012">
    <property type="entry name" value="Protein O-mannosyl-transferase 1"/>
    <property type="match status" value="1"/>
</dbReference>
<feature type="transmembrane region" description="Helical" evidence="15">
    <location>
        <begin position="714"/>
        <end position="732"/>
    </location>
</feature>
<evidence type="ECO:0000256" key="6">
    <source>
        <dbReference type="ARBA" id="ARBA00022679"/>
    </source>
</evidence>
<keyword evidence="7 15" id="KW-0812">Transmembrane</keyword>
<dbReference type="InterPro" id="IPR003342">
    <property type="entry name" value="ArnT-like_N"/>
</dbReference>
<evidence type="ECO:0000256" key="3">
    <source>
        <dbReference type="ARBA" id="ARBA00007222"/>
    </source>
</evidence>
<feature type="transmembrane region" description="Helical" evidence="15">
    <location>
        <begin position="656"/>
        <end position="674"/>
    </location>
</feature>
<dbReference type="InterPro" id="IPR032421">
    <property type="entry name" value="PMT_4TMC"/>
</dbReference>
<comment type="similarity">
    <text evidence="3">Belongs to the glycosyltransferase 39 family.</text>
</comment>
<dbReference type="AlphaFoldDB" id="A0ABD3W9D0"/>
<feature type="domain" description="MIR" evidence="16">
    <location>
        <begin position="410"/>
        <end position="467"/>
    </location>
</feature>
<feature type="transmembrane region" description="Helical" evidence="15">
    <location>
        <begin position="224"/>
        <end position="257"/>
    </location>
</feature>
<dbReference type="PROSITE" id="PS50919">
    <property type="entry name" value="MIR"/>
    <property type="match status" value="3"/>
</dbReference>
<accession>A0ABD3W9D0</accession>